<dbReference type="GO" id="GO:0003677">
    <property type="term" value="F:DNA binding"/>
    <property type="evidence" value="ECO:0007669"/>
    <property type="project" value="UniProtKB-KW"/>
</dbReference>
<evidence type="ECO:0000256" key="3">
    <source>
        <dbReference type="ARBA" id="ARBA00023163"/>
    </source>
</evidence>
<keyword evidence="3" id="KW-0804">Transcription</keyword>
<dbReference type="GO" id="GO:0006355">
    <property type="term" value="P:regulation of DNA-templated transcription"/>
    <property type="evidence" value="ECO:0007669"/>
    <property type="project" value="InterPro"/>
</dbReference>
<dbReference type="PANTHER" id="PTHR31744:SF221">
    <property type="entry name" value="NAC DOMAIN-CONTAINING PROTEIN 43-LIKE"/>
    <property type="match status" value="1"/>
</dbReference>
<proteinExistence type="predicted"/>
<evidence type="ECO:0000313" key="6">
    <source>
        <dbReference type="EMBL" id="CAA7403466.1"/>
    </source>
</evidence>
<gene>
    <name evidence="6" type="ORF">SI8410_10014144</name>
</gene>
<organism evidence="6 7">
    <name type="scientific">Spirodela intermedia</name>
    <name type="common">Intermediate duckweed</name>
    <dbReference type="NCBI Taxonomy" id="51605"/>
    <lineage>
        <taxon>Eukaryota</taxon>
        <taxon>Viridiplantae</taxon>
        <taxon>Streptophyta</taxon>
        <taxon>Embryophyta</taxon>
        <taxon>Tracheophyta</taxon>
        <taxon>Spermatophyta</taxon>
        <taxon>Magnoliopsida</taxon>
        <taxon>Liliopsida</taxon>
        <taxon>Araceae</taxon>
        <taxon>Lemnoideae</taxon>
        <taxon>Spirodela</taxon>
    </lineage>
</organism>
<keyword evidence="4" id="KW-0539">Nucleus</keyword>
<keyword evidence="1" id="KW-0805">Transcription regulation</keyword>
<keyword evidence="7" id="KW-1185">Reference proteome</keyword>
<evidence type="ECO:0000256" key="2">
    <source>
        <dbReference type="ARBA" id="ARBA00023125"/>
    </source>
</evidence>
<protein>
    <recommendedName>
        <fullName evidence="5">NAC domain-containing protein</fullName>
    </recommendedName>
</protein>
<dbReference type="FunFam" id="2.170.150.80:FF:000003">
    <property type="entry name" value="NAC domain-containing protein"/>
    <property type="match status" value="1"/>
</dbReference>
<dbReference type="EMBL" id="LR746273">
    <property type="protein sequence ID" value="CAA7403466.1"/>
    <property type="molecule type" value="Genomic_DNA"/>
</dbReference>
<dbReference type="Gene3D" id="2.170.150.80">
    <property type="entry name" value="NAC domain"/>
    <property type="match status" value="1"/>
</dbReference>
<feature type="domain" description="NAC" evidence="5">
    <location>
        <begin position="11"/>
        <end position="161"/>
    </location>
</feature>
<keyword evidence="2" id="KW-0238">DNA-binding</keyword>
<name>A0A7I8L1K1_SPIIN</name>
<dbReference type="OrthoDB" id="1891465at2759"/>
<dbReference type="Proteomes" id="UP000663760">
    <property type="component" value="Chromosome 10"/>
</dbReference>
<accession>A0A7I8L1K1</accession>
<evidence type="ECO:0000256" key="4">
    <source>
        <dbReference type="ARBA" id="ARBA00023242"/>
    </source>
</evidence>
<evidence type="ECO:0000256" key="1">
    <source>
        <dbReference type="ARBA" id="ARBA00023015"/>
    </source>
</evidence>
<dbReference type="InterPro" id="IPR036093">
    <property type="entry name" value="NAC_dom_sf"/>
</dbReference>
<evidence type="ECO:0000259" key="5">
    <source>
        <dbReference type="PROSITE" id="PS51005"/>
    </source>
</evidence>
<dbReference type="SUPFAM" id="SSF101941">
    <property type="entry name" value="NAC domain"/>
    <property type="match status" value="1"/>
</dbReference>
<dbReference type="InterPro" id="IPR003441">
    <property type="entry name" value="NAC-dom"/>
</dbReference>
<reference evidence="6" key="1">
    <citation type="submission" date="2020-02" db="EMBL/GenBank/DDBJ databases">
        <authorList>
            <person name="Scholz U."/>
            <person name="Mascher M."/>
            <person name="Fiebig A."/>
        </authorList>
    </citation>
    <scope>NUCLEOTIDE SEQUENCE</scope>
</reference>
<evidence type="ECO:0000313" key="7">
    <source>
        <dbReference type="Proteomes" id="UP000663760"/>
    </source>
</evidence>
<sequence>MSITVNGESRVPPGFRFHPTEEELLDYYLRKKVAGKKVDLDIMKDVDLNRLEPWDIQEKCRIGSAPQNDWYFFSHKDKKYPTGTRTNRATAAGFWKATGRDKAIYGGVKRIGMRKTLVFYCGRAPNGQKSDWIMHEYRLEESRDDGSHSSEGWVVCRVFKKKSHYRIPESSSSKNTSSVAGAAKTKEIFRSCSEGTLDQIIQFLSRSCKHENEFPIVNPILTDGGYAVTASRGASVESQAKLPPLENPSAISLPFDCSPHVGRSSYLQDSIHVLLSVDQGYNEGPEVNDWAALDRLVASHLNGQSSCPEQAAFSFCPTINGLLYGGCGGDSQEYNPADMNLWAFTRAPDSDSPSTSRRQSASVD</sequence>
<dbReference type="AlphaFoldDB" id="A0A7I8L1K1"/>
<dbReference type="PANTHER" id="PTHR31744">
    <property type="entry name" value="PROTEIN CUP-SHAPED COTYLEDON 2-RELATED"/>
    <property type="match status" value="1"/>
</dbReference>
<dbReference type="Pfam" id="PF02365">
    <property type="entry name" value="NAM"/>
    <property type="match status" value="1"/>
</dbReference>
<dbReference type="PROSITE" id="PS51005">
    <property type="entry name" value="NAC"/>
    <property type="match status" value="1"/>
</dbReference>